<dbReference type="InterPro" id="IPR001851">
    <property type="entry name" value="ABC_transp_permease"/>
</dbReference>
<name>X1N513_9ZZZZ</name>
<dbReference type="PANTHER" id="PTHR32196">
    <property type="entry name" value="ABC TRANSPORTER PERMEASE PROTEIN YPHD-RELATED-RELATED"/>
    <property type="match status" value="1"/>
</dbReference>
<dbReference type="CDD" id="cd06579">
    <property type="entry name" value="TM_PBP1_transp_AraH_like"/>
    <property type="match status" value="1"/>
</dbReference>
<evidence type="ECO:0000256" key="5">
    <source>
        <dbReference type="ARBA" id="ARBA00023136"/>
    </source>
</evidence>
<feature type="non-terminal residue" evidence="7">
    <location>
        <position position="1"/>
    </location>
</feature>
<dbReference type="EMBL" id="BARV01013376">
    <property type="protein sequence ID" value="GAI21935.1"/>
    <property type="molecule type" value="Genomic_DNA"/>
</dbReference>
<keyword evidence="5 6" id="KW-0472">Membrane</keyword>
<comment type="subcellular location">
    <subcellularLocation>
        <location evidence="1">Cell membrane</location>
        <topology evidence="1">Multi-pass membrane protein</topology>
    </subcellularLocation>
</comment>
<keyword evidence="3 6" id="KW-0812">Transmembrane</keyword>
<proteinExistence type="predicted"/>
<dbReference type="GO" id="GO:0022857">
    <property type="term" value="F:transmembrane transporter activity"/>
    <property type="evidence" value="ECO:0007669"/>
    <property type="project" value="InterPro"/>
</dbReference>
<dbReference type="AlphaFoldDB" id="X1N513"/>
<comment type="caution">
    <text evidence="7">The sequence shown here is derived from an EMBL/GenBank/DDBJ whole genome shotgun (WGS) entry which is preliminary data.</text>
</comment>
<keyword evidence="2" id="KW-1003">Cell membrane</keyword>
<evidence type="ECO:0000256" key="4">
    <source>
        <dbReference type="ARBA" id="ARBA00022989"/>
    </source>
</evidence>
<evidence type="ECO:0008006" key="8">
    <source>
        <dbReference type="Google" id="ProtNLM"/>
    </source>
</evidence>
<evidence type="ECO:0000313" key="7">
    <source>
        <dbReference type="EMBL" id="GAI21935.1"/>
    </source>
</evidence>
<evidence type="ECO:0000256" key="6">
    <source>
        <dbReference type="SAM" id="Phobius"/>
    </source>
</evidence>
<feature type="transmembrane region" description="Helical" evidence="6">
    <location>
        <begin position="93"/>
        <end position="115"/>
    </location>
</feature>
<feature type="transmembrane region" description="Helical" evidence="6">
    <location>
        <begin position="32"/>
        <end position="53"/>
    </location>
</feature>
<organism evidence="7">
    <name type="scientific">marine sediment metagenome</name>
    <dbReference type="NCBI Taxonomy" id="412755"/>
    <lineage>
        <taxon>unclassified sequences</taxon>
        <taxon>metagenomes</taxon>
        <taxon>ecological metagenomes</taxon>
    </lineage>
</organism>
<gene>
    <name evidence="7" type="ORF">S06H3_24194</name>
</gene>
<reference evidence="7" key="1">
    <citation type="journal article" date="2014" name="Front. Microbiol.">
        <title>High frequency of phylogenetically diverse reductive dehalogenase-homologous genes in deep subseafloor sedimentary metagenomes.</title>
        <authorList>
            <person name="Kawai M."/>
            <person name="Futagami T."/>
            <person name="Toyoda A."/>
            <person name="Takaki Y."/>
            <person name="Nishi S."/>
            <person name="Hori S."/>
            <person name="Arai W."/>
            <person name="Tsubouchi T."/>
            <person name="Morono Y."/>
            <person name="Uchiyama I."/>
            <person name="Ito T."/>
            <person name="Fujiyama A."/>
            <person name="Inagaki F."/>
            <person name="Takami H."/>
        </authorList>
    </citation>
    <scope>NUCLEOTIDE SEQUENCE</scope>
    <source>
        <strain evidence="7">Expedition CK06-06</strain>
    </source>
</reference>
<evidence type="ECO:0000256" key="3">
    <source>
        <dbReference type="ARBA" id="ARBA00022692"/>
    </source>
</evidence>
<accession>X1N513</accession>
<protein>
    <recommendedName>
        <fullName evidence="8">Ribose ABC transporter permease</fullName>
    </recommendedName>
</protein>
<evidence type="ECO:0000256" key="1">
    <source>
        <dbReference type="ARBA" id="ARBA00004651"/>
    </source>
</evidence>
<sequence length="138" mass="14618">QFILIRTRFGRYACALGGNKEAVRLSGVKVDYYHILTFVVGGLMAAMAGVVYASRLLSVTPLAGQGYELDAIASTVIGGTSVAGGEGSVLRTLVGVLLLTIIANVFNLLGVHIYVQYVIKGAIILSAVGFDTYSKFRE</sequence>
<dbReference type="Pfam" id="PF02653">
    <property type="entry name" value="BPD_transp_2"/>
    <property type="match status" value="1"/>
</dbReference>
<evidence type="ECO:0000256" key="2">
    <source>
        <dbReference type="ARBA" id="ARBA00022475"/>
    </source>
</evidence>
<dbReference type="GO" id="GO:0005886">
    <property type="term" value="C:plasma membrane"/>
    <property type="evidence" value="ECO:0007669"/>
    <property type="project" value="UniProtKB-SubCell"/>
</dbReference>
<keyword evidence="4 6" id="KW-1133">Transmembrane helix</keyword>